<gene>
    <name evidence="2" type="ORF">SAMN05421640_0126</name>
</gene>
<reference evidence="2 3" key="1">
    <citation type="submission" date="2017-06" db="EMBL/GenBank/DDBJ databases">
        <authorList>
            <person name="Kim H.J."/>
            <person name="Triplett B.A."/>
        </authorList>
    </citation>
    <scope>NUCLEOTIDE SEQUENCE [LARGE SCALE GENOMIC DNA]</scope>
    <source>
        <strain evidence="2 3">DSM 19307</strain>
    </source>
</reference>
<dbReference type="PANTHER" id="PTHR39963:SF1">
    <property type="entry name" value="MNMC-LIKE METHYLTRANSFERASE DOMAIN-CONTAINING PROTEIN"/>
    <property type="match status" value="1"/>
</dbReference>
<dbReference type="InterPro" id="IPR029063">
    <property type="entry name" value="SAM-dependent_MTases_sf"/>
</dbReference>
<keyword evidence="2" id="KW-0808">Transferase</keyword>
<accession>A0A239EFU7</accession>
<dbReference type="GO" id="GO:0004808">
    <property type="term" value="F:tRNA (5-methylaminomethyl-2-thiouridylate)(34)-methyltransferase activity"/>
    <property type="evidence" value="ECO:0007669"/>
    <property type="project" value="InterPro"/>
</dbReference>
<dbReference type="Gene3D" id="3.40.50.150">
    <property type="entry name" value="Vaccinia Virus protein VP39"/>
    <property type="match status" value="1"/>
</dbReference>
<dbReference type="GO" id="GO:0032259">
    <property type="term" value="P:methylation"/>
    <property type="evidence" value="ECO:0007669"/>
    <property type="project" value="UniProtKB-KW"/>
</dbReference>
<sequence>MIKIITTEDGSHSLFDEELNETYHSTRGARGESMHVFIREGLEHWLSGNQAEEIKILEIGLGTGLNAFLTTQFANQHNQKIHFTSLEPFPIEKEIYQNLNFFQSEEERGLLLKIHESDWEKESRISSNFILQKTTSKLEDFITSNSFHIIYFDAFAPSKQPEVWSLENLKKCYSLLEKGGVLTTYCAQGQFKRNLVEAGFKVETLHGAMGKKEMVRGIK</sequence>
<evidence type="ECO:0000313" key="3">
    <source>
        <dbReference type="Proteomes" id="UP000198393"/>
    </source>
</evidence>
<proteinExistence type="predicted"/>
<dbReference type="EMBL" id="FZPD01000001">
    <property type="protein sequence ID" value="SNS43497.1"/>
    <property type="molecule type" value="Genomic_DNA"/>
</dbReference>
<dbReference type="InterPro" id="IPR008471">
    <property type="entry name" value="MnmC-like_methylTransf"/>
</dbReference>
<dbReference type="Pfam" id="PF05430">
    <property type="entry name" value="Methyltransf_30"/>
    <property type="match status" value="1"/>
</dbReference>
<dbReference type="RefSeq" id="WP_089354914.1">
    <property type="nucleotide sequence ID" value="NZ_FZPD01000001.1"/>
</dbReference>
<dbReference type="GO" id="GO:0016645">
    <property type="term" value="F:oxidoreductase activity, acting on the CH-NH group of donors"/>
    <property type="evidence" value="ECO:0007669"/>
    <property type="project" value="InterPro"/>
</dbReference>
<dbReference type="OrthoDB" id="9786494at2"/>
<name>A0A239EFU7_EKHLU</name>
<protein>
    <submittedName>
        <fullName evidence="2">tRNA U34 5-methylaminomethyl-2-thiouridine-forming methyltransferase MnmC</fullName>
    </submittedName>
</protein>
<dbReference type="PANTHER" id="PTHR39963">
    <property type="entry name" value="SLL0983 PROTEIN"/>
    <property type="match status" value="1"/>
</dbReference>
<evidence type="ECO:0000259" key="1">
    <source>
        <dbReference type="Pfam" id="PF05430"/>
    </source>
</evidence>
<dbReference type="InterPro" id="IPR047785">
    <property type="entry name" value="tRNA_MNMC2"/>
</dbReference>
<dbReference type="CDD" id="cd02440">
    <property type="entry name" value="AdoMet_MTases"/>
    <property type="match status" value="1"/>
</dbReference>
<feature type="domain" description="MnmC-like methyltransferase" evidence="1">
    <location>
        <begin position="142"/>
        <end position="219"/>
    </location>
</feature>
<evidence type="ECO:0000313" key="2">
    <source>
        <dbReference type="EMBL" id="SNS43497.1"/>
    </source>
</evidence>
<dbReference type="Proteomes" id="UP000198393">
    <property type="component" value="Unassembled WGS sequence"/>
</dbReference>
<dbReference type="SUPFAM" id="SSF53335">
    <property type="entry name" value="S-adenosyl-L-methionine-dependent methyltransferases"/>
    <property type="match status" value="1"/>
</dbReference>
<keyword evidence="2" id="KW-0489">Methyltransferase</keyword>
<dbReference type="NCBIfam" id="NF033855">
    <property type="entry name" value="tRNA_MNMC2"/>
    <property type="match status" value="1"/>
</dbReference>
<organism evidence="2 3">
    <name type="scientific">Ekhidna lutea</name>
    <dbReference type="NCBI Taxonomy" id="447679"/>
    <lineage>
        <taxon>Bacteria</taxon>
        <taxon>Pseudomonadati</taxon>
        <taxon>Bacteroidota</taxon>
        <taxon>Cytophagia</taxon>
        <taxon>Cytophagales</taxon>
        <taxon>Reichenbachiellaceae</taxon>
        <taxon>Ekhidna</taxon>
    </lineage>
</organism>
<dbReference type="AlphaFoldDB" id="A0A239EFU7"/>
<keyword evidence="3" id="KW-1185">Reference proteome</keyword>